<dbReference type="SUPFAM" id="SSF53822">
    <property type="entry name" value="Periplasmic binding protein-like I"/>
    <property type="match status" value="1"/>
</dbReference>
<dbReference type="SUPFAM" id="SSF53850">
    <property type="entry name" value="Periplasmic binding protein-like II"/>
    <property type="match status" value="1"/>
</dbReference>
<dbReference type="InterPro" id="IPR001320">
    <property type="entry name" value="Iontro_rcpt_C"/>
</dbReference>
<keyword evidence="13" id="KW-1071">Ligand-gated ion channel</keyword>
<keyword evidence="3" id="KW-1003">Cell membrane</keyword>
<protein>
    <submittedName>
        <fullName evidence="26">Glutamate receptor ionotropic, NMDA 3A-like</fullName>
    </submittedName>
</protein>
<keyword evidence="25" id="KW-1185">Reference proteome</keyword>
<dbReference type="GO" id="GO:0045211">
    <property type="term" value="C:postsynaptic membrane"/>
    <property type="evidence" value="ECO:0007669"/>
    <property type="project" value="UniProtKB-SubCell"/>
</dbReference>
<gene>
    <name evidence="26" type="primary">LOC106074122</name>
</gene>
<keyword evidence="2" id="KW-0813">Transport</keyword>
<feature type="compositionally biased region" description="Low complexity" evidence="20">
    <location>
        <begin position="1051"/>
        <end position="1066"/>
    </location>
</feature>
<dbReference type="GeneID" id="106074122"/>
<evidence type="ECO:0000256" key="5">
    <source>
        <dbReference type="ARBA" id="ARBA00022989"/>
    </source>
</evidence>
<evidence type="ECO:0000256" key="8">
    <source>
        <dbReference type="ARBA" id="ARBA00023065"/>
    </source>
</evidence>
<dbReference type="InterPro" id="IPR001508">
    <property type="entry name" value="Iono_Glu_rcpt_met"/>
</dbReference>
<feature type="compositionally biased region" description="Basic and acidic residues" evidence="20">
    <location>
        <begin position="1193"/>
        <end position="1203"/>
    </location>
</feature>
<evidence type="ECO:0000256" key="17">
    <source>
        <dbReference type="PIRSR" id="PIRSR601508-2"/>
    </source>
</evidence>
<evidence type="ECO:0000256" key="9">
    <source>
        <dbReference type="ARBA" id="ARBA00023136"/>
    </source>
</evidence>
<keyword evidence="4 21" id="KW-0812">Transmembrane</keyword>
<evidence type="ECO:0000256" key="3">
    <source>
        <dbReference type="ARBA" id="ARBA00022475"/>
    </source>
</evidence>
<dbReference type="InterPro" id="IPR019594">
    <property type="entry name" value="Glu/Gly-bd"/>
</dbReference>
<evidence type="ECO:0000256" key="19">
    <source>
        <dbReference type="SAM" id="Coils"/>
    </source>
</evidence>
<feature type="binding site" evidence="16">
    <location>
        <position position="581"/>
    </location>
    <ligand>
        <name>L-glutamate</name>
        <dbReference type="ChEBI" id="CHEBI:29985"/>
    </ligand>
</feature>
<feature type="domain" description="Ionotropic glutamate receptor L-glutamate and glycine-binding" evidence="24">
    <location>
        <begin position="517"/>
        <end position="570"/>
    </location>
</feature>
<feature type="coiled-coil region" evidence="19">
    <location>
        <begin position="1334"/>
        <end position="1361"/>
    </location>
</feature>
<evidence type="ECO:0000256" key="18">
    <source>
        <dbReference type="PIRSR" id="PIRSR601508-3"/>
    </source>
</evidence>
<accession>A0A9W3AG15</accession>
<dbReference type="InterPro" id="IPR015683">
    <property type="entry name" value="Ionotropic_Glu_rcpt"/>
</dbReference>
<dbReference type="InterPro" id="IPR028082">
    <property type="entry name" value="Peripla_BP_I"/>
</dbReference>
<feature type="chain" id="PRO_5040861232" evidence="22">
    <location>
        <begin position="27"/>
        <end position="1364"/>
    </location>
</feature>
<evidence type="ECO:0000256" key="12">
    <source>
        <dbReference type="ARBA" id="ARBA00023257"/>
    </source>
</evidence>
<dbReference type="GO" id="GO:0043226">
    <property type="term" value="C:organelle"/>
    <property type="evidence" value="ECO:0007669"/>
    <property type="project" value="UniProtKB-ARBA"/>
</dbReference>
<dbReference type="OMA" id="NCHRRKY"/>
<evidence type="ECO:0000256" key="2">
    <source>
        <dbReference type="ARBA" id="ARBA00022448"/>
    </source>
</evidence>
<evidence type="ECO:0000259" key="24">
    <source>
        <dbReference type="SMART" id="SM00918"/>
    </source>
</evidence>
<feature type="transmembrane region" description="Helical" evidence="21">
    <location>
        <begin position="664"/>
        <end position="680"/>
    </location>
</feature>
<evidence type="ECO:0000256" key="13">
    <source>
        <dbReference type="ARBA" id="ARBA00023286"/>
    </source>
</evidence>
<dbReference type="GO" id="GO:0038023">
    <property type="term" value="F:signaling receptor activity"/>
    <property type="evidence" value="ECO:0007669"/>
    <property type="project" value="InterPro"/>
</dbReference>
<dbReference type="FunFam" id="3.40.190.10:FF:000078">
    <property type="entry name" value="glutamate receptor ionotropic, NMDA 3B"/>
    <property type="match status" value="1"/>
</dbReference>
<evidence type="ECO:0000256" key="16">
    <source>
        <dbReference type="PIRSR" id="PIRSR601508-1"/>
    </source>
</evidence>
<dbReference type="Gene3D" id="3.40.190.10">
    <property type="entry name" value="Periplasmic binding protein-like II"/>
    <property type="match status" value="2"/>
</dbReference>
<evidence type="ECO:0000256" key="4">
    <source>
        <dbReference type="ARBA" id="ARBA00022692"/>
    </source>
</evidence>
<evidence type="ECO:0000256" key="14">
    <source>
        <dbReference type="ARBA" id="ARBA00023303"/>
    </source>
</evidence>
<feature type="transmembrane region" description="Helical" evidence="21">
    <location>
        <begin position="625"/>
        <end position="643"/>
    </location>
</feature>
<feature type="transmembrane region" description="Helical" evidence="21">
    <location>
        <begin position="876"/>
        <end position="898"/>
    </location>
</feature>
<dbReference type="RefSeq" id="XP_055886143.1">
    <property type="nucleotide sequence ID" value="XM_056030168.1"/>
</dbReference>
<keyword evidence="10" id="KW-0675">Receptor</keyword>
<dbReference type="SMART" id="SM00079">
    <property type="entry name" value="PBPe"/>
    <property type="match status" value="1"/>
</dbReference>
<keyword evidence="22" id="KW-0732">Signal</keyword>
<evidence type="ECO:0000256" key="11">
    <source>
        <dbReference type="ARBA" id="ARBA00023180"/>
    </source>
</evidence>
<dbReference type="Pfam" id="PF00060">
    <property type="entry name" value="Lig_chan"/>
    <property type="match status" value="1"/>
</dbReference>
<feature type="disulfide bond" evidence="18">
    <location>
        <begin position="802"/>
        <end position="856"/>
    </location>
</feature>
<dbReference type="Gene3D" id="1.10.287.70">
    <property type="match status" value="1"/>
</dbReference>
<dbReference type="OrthoDB" id="5984008at2759"/>
<sequence length="1364" mass="152507">MRVSATMLGQLALSFLLACLIPSVLCPPPAYQHALPDSTDHAVQPEVRLDVIEPEKLSSPYTSKASPRQPPPSPAKPTINITAIFEEEDMDDFVPEFERALRDIVGHNNSLFSWSGKALVAYRDVKKMVSMLCAHFQGDRSHVRLIIVFGRNATIQTINIVSEALGIPVLGYVIQRGDGYMQFHNPLFLSLQPSKRILARGLVNLLSVNFWFRLTMITQEELRHDGFHGTFRDLTQDGKWTIEDEVYIHEGITDSELNSSISSLSGNTSRIFVLHATAALTHRIFLTAKRVLPRHNRFAWIITENAYTRNEDMLLDFPLGTKAFLVNPDVHLKELLADIMEFVMESSVALYVATPFIARSKGRSCWSAKSETIYPSQDPVYSALVRTNMYGLTGQVAFDDDGFLNISKFHVRNLVYDGRQSVWQDIGCVQGKEVRPFGIIWPGDAKSLKAETEGKKRYKVVTNPVQPFVMTEAPHADYGTCLSDTPCLNLTNKVKSQEVVWQAIEAYENGSTAESGLFVIQCCRGLTIDLLNKLASDLDFEFTLYIVQDETYGQRSSNGTWSGIMRDLTDNTAHFAVAAFSITNQREVAIDFTDPYFFSGFSIIYSDRTRETSMLAFLEPFSTKVWFAILVSAHITAVCMALFEWNSPFGLNPWGRKRNKNYSLASGLTMVFSVLFGHTVKTKSPKAWPSKVMQNFWAFAAIFIIASYTANLAAFIAGKHAGINYYDIQDPRLQDIRIGLLPGSAVHDSLKNGGSKLVSVADRYPVPKTDEGIDWVIKGKLDALLGDYPILDYARAHLAPSCELKLISKIFGDDKYGLGLPRESPLKAALSKKISEYHRTGFIDDLTDVHFADAHCFKRKISQEDSQLEVTHHAGLFVMLCVGFGVGALVLVLEHIVYKFLVPYIRQCPEESTWRSVHLMFFSQRLQRTIASAELVSINQSAKEMMGIFKSRDFARLFQKSTIRRNRLADIAKTKRLNRNFCDIVEKAKWLKEMKDSGLTDDDTLSTPTIIEIPLKQLTVNVELGNSCLKLDHIDSPPSFRKVSAPKDSSGESSSAESDDSLLGASRGVSDRSLPNAALSGMASPPEAHRTSSRRSQKAREAYRRQRYRKYSKAATASSPDLDLSPSFGVEGAVSTETDSGRHRSLSVDCTCPPMLGLDSPPNNKRHRRSPGSALPSASFVNELSPPCKSKHQKESWDSDRSRFTSSKSNRNEKESGDPSVFAESCDLRLTDDDDGDSLHDSSISPVLDVCSNLLKQKTGDQHNLVDHTECRCDQKALLPKTSNISVSLLHKTRSYQDHLCSLAEASRAEDSPYHFSLDNVTKEELLVLWKSSEIELSRRLEIALKEKAKLERRLAMLQKHSPV</sequence>
<keyword evidence="7 19" id="KW-0175">Coiled coil</keyword>
<keyword evidence="12" id="KW-0628">Postsynaptic cell membrane</keyword>
<keyword evidence="18" id="KW-1015">Disulfide bond</keyword>
<feature type="transmembrane region" description="Helical" evidence="21">
    <location>
        <begin position="696"/>
        <end position="717"/>
    </location>
</feature>
<evidence type="ECO:0000256" key="15">
    <source>
        <dbReference type="ARBA" id="ARBA00034100"/>
    </source>
</evidence>
<feature type="binding site" evidence="16">
    <location>
        <position position="586"/>
    </location>
    <ligand>
        <name>L-glutamate</name>
        <dbReference type="ChEBI" id="CHEBI:29985"/>
    </ligand>
</feature>
<dbReference type="PROSITE" id="PS51257">
    <property type="entry name" value="PROKAR_LIPOPROTEIN"/>
    <property type="match status" value="1"/>
</dbReference>
<evidence type="ECO:0000256" key="1">
    <source>
        <dbReference type="ARBA" id="ARBA00004651"/>
    </source>
</evidence>
<name>A0A9W3AG15_BIOGL</name>
<keyword evidence="6" id="KW-0770">Synapse</keyword>
<keyword evidence="9 21" id="KW-0472">Membrane</keyword>
<dbReference type="Pfam" id="PF10613">
    <property type="entry name" value="Lig_chan-Glu_bd"/>
    <property type="match status" value="1"/>
</dbReference>
<organism evidence="25 26">
    <name type="scientific">Biomphalaria glabrata</name>
    <name type="common">Bloodfluke planorb</name>
    <name type="synonym">Freshwater snail</name>
    <dbReference type="NCBI Taxonomy" id="6526"/>
    <lineage>
        <taxon>Eukaryota</taxon>
        <taxon>Metazoa</taxon>
        <taxon>Spiralia</taxon>
        <taxon>Lophotrochozoa</taxon>
        <taxon>Mollusca</taxon>
        <taxon>Gastropoda</taxon>
        <taxon>Heterobranchia</taxon>
        <taxon>Euthyneura</taxon>
        <taxon>Panpulmonata</taxon>
        <taxon>Hygrophila</taxon>
        <taxon>Lymnaeoidea</taxon>
        <taxon>Planorbidae</taxon>
        <taxon>Biomphalaria</taxon>
    </lineage>
</organism>
<evidence type="ECO:0000313" key="26">
    <source>
        <dbReference type="RefSeq" id="XP_055886143.1"/>
    </source>
</evidence>
<proteinExistence type="predicted"/>
<evidence type="ECO:0000256" key="7">
    <source>
        <dbReference type="ARBA" id="ARBA00023054"/>
    </source>
</evidence>
<dbReference type="SMART" id="SM00918">
    <property type="entry name" value="Lig_chan-Glu_bd"/>
    <property type="match status" value="1"/>
</dbReference>
<reference evidence="26" key="1">
    <citation type="submission" date="2025-08" db="UniProtKB">
        <authorList>
            <consortium name="RefSeq"/>
        </authorList>
    </citation>
    <scope>IDENTIFICATION</scope>
</reference>
<keyword evidence="8" id="KW-0406">Ion transport</keyword>
<dbReference type="Pfam" id="PF01094">
    <property type="entry name" value="ANF_receptor"/>
    <property type="match status" value="1"/>
</dbReference>
<evidence type="ECO:0000259" key="23">
    <source>
        <dbReference type="SMART" id="SM00079"/>
    </source>
</evidence>
<keyword evidence="5 21" id="KW-1133">Transmembrane helix</keyword>
<feature type="binding site" evidence="16">
    <location>
        <position position="787"/>
    </location>
    <ligand>
        <name>L-glutamate</name>
        <dbReference type="ChEBI" id="CHEBI:29985"/>
    </ligand>
</feature>
<comment type="subcellular location">
    <subcellularLocation>
        <location evidence="1">Cell membrane</location>
        <topology evidence="1">Multi-pass membrane protein</topology>
    </subcellularLocation>
    <subcellularLocation>
        <location evidence="15">Postsynaptic cell membrane</location>
    </subcellularLocation>
</comment>
<evidence type="ECO:0000256" key="20">
    <source>
        <dbReference type="SAM" id="MobiDB-lite"/>
    </source>
</evidence>
<evidence type="ECO:0000313" key="25">
    <source>
        <dbReference type="Proteomes" id="UP001165740"/>
    </source>
</evidence>
<evidence type="ECO:0000256" key="10">
    <source>
        <dbReference type="ARBA" id="ARBA00023170"/>
    </source>
</evidence>
<dbReference type="Gene3D" id="3.40.50.2300">
    <property type="match status" value="2"/>
</dbReference>
<dbReference type="GO" id="GO:0015276">
    <property type="term" value="F:ligand-gated monoatomic ion channel activity"/>
    <property type="evidence" value="ECO:0007669"/>
    <property type="project" value="InterPro"/>
</dbReference>
<dbReference type="InterPro" id="IPR001828">
    <property type="entry name" value="ANF_lig-bd_rcpt"/>
</dbReference>
<keyword evidence="11" id="KW-0325">Glycoprotein</keyword>
<feature type="site" description="Interaction with the cone snail toxin Con-ikot-ikot" evidence="17">
    <location>
        <position position="751"/>
    </location>
</feature>
<feature type="domain" description="Ionotropic glutamate receptor C-terminal" evidence="23">
    <location>
        <begin position="512"/>
        <end position="853"/>
    </location>
</feature>
<evidence type="ECO:0000256" key="21">
    <source>
        <dbReference type="SAM" id="Phobius"/>
    </source>
</evidence>
<feature type="signal peptide" evidence="22">
    <location>
        <begin position="1"/>
        <end position="26"/>
    </location>
</feature>
<feature type="site" description="Interaction with the cone snail toxin Con-ikot-ikot" evidence="17">
    <location>
        <position position="555"/>
    </location>
</feature>
<evidence type="ECO:0000256" key="22">
    <source>
        <dbReference type="SAM" id="SignalP"/>
    </source>
</evidence>
<feature type="region of interest" description="Disordered" evidence="20">
    <location>
        <begin position="1039"/>
        <end position="1224"/>
    </location>
</feature>
<keyword evidence="14" id="KW-0407">Ion channel</keyword>
<dbReference type="Proteomes" id="UP001165740">
    <property type="component" value="Chromosome 5"/>
</dbReference>
<evidence type="ECO:0000256" key="6">
    <source>
        <dbReference type="ARBA" id="ARBA00023018"/>
    </source>
</evidence>
<dbReference type="PRINTS" id="PR00177">
    <property type="entry name" value="NMDARECEPTOR"/>
</dbReference>
<dbReference type="PANTHER" id="PTHR18966">
    <property type="entry name" value="IONOTROPIC GLUTAMATE RECEPTOR"/>
    <property type="match status" value="1"/>
</dbReference>